<keyword evidence="1" id="KW-1133">Transmembrane helix</keyword>
<accession>A0A392SYT0</accession>
<evidence type="ECO:0000313" key="2">
    <source>
        <dbReference type="EMBL" id="MCI53993.1"/>
    </source>
</evidence>
<sequence length="71" mass="7535">MIGCCPPSALRMTASLNGGIFFLYLGDVFTIVGRRMVSTVNLVMVLVVWMGSSGGVSCLSSMVVISDFSPR</sequence>
<keyword evidence="1" id="KW-0812">Transmembrane</keyword>
<organism evidence="2 3">
    <name type="scientific">Trifolium medium</name>
    <dbReference type="NCBI Taxonomy" id="97028"/>
    <lineage>
        <taxon>Eukaryota</taxon>
        <taxon>Viridiplantae</taxon>
        <taxon>Streptophyta</taxon>
        <taxon>Embryophyta</taxon>
        <taxon>Tracheophyta</taxon>
        <taxon>Spermatophyta</taxon>
        <taxon>Magnoliopsida</taxon>
        <taxon>eudicotyledons</taxon>
        <taxon>Gunneridae</taxon>
        <taxon>Pentapetalae</taxon>
        <taxon>rosids</taxon>
        <taxon>fabids</taxon>
        <taxon>Fabales</taxon>
        <taxon>Fabaceae</taxon>
        <taxon>Papilionoideae</taxon>
        <taxon>50 kb inversion clade</taxon>
        <taxon>NPAAA clade</taxon>
        <taxon>Hologalegina</taxon>
        <taxon>IRL clade</taxon>
        <taxon>Trifolieae</taxon>
        <taxon>Trifolium</taxon>
    </lineage>
</organism>
<comment type="caution">
    <text evidence="2">The sequence shown here is derived from an EMBL/GenBank/DDBJ whole genome shotgun (WGS) entry which is preliminary data.</text>
</comment>
<feature type="transmembrane region" description="Helical" evidence="1">
    <location>
        <begin position="40"/>
        <end position="65"/>
    </location>
</feature>
<proteinExistence type="predicted"/>
<dbReference type="Proteomes" id="UP000265520">
    <property type="component" value="Unassembled WGS sequence"/>
</dbReference>
<feature type="transmembrane region" description="Helical" evidence="1">
    <location>
        <begin position="16"/>
        <end position="33"/>
    </location>
</feature>
<keyword evidence="1" id="KW-0472">Membrane</keyword>
<dbReference type="EMBL" id="LXQA010472506">
    <property type="protein sequence ID" value="MCI53993.1"/>
    <property type="molecule type" value="Genomic_DNA"/>
</dbReference>
<name>A0A392SYT0_9FABA</name>
<evidence type="ECO:0000313" key="3">
    <source>
        <dbReference type="Proteomes" id="UP000265520"/>
    </source>
</evidence>
<dbReference type="AlphaFoldDB" id="A0A392SYT0"/>
<keyword evidence="3" id="KW-1185">Reference proteome</keyword>
<protein>
    <submittedName>
        <fullName evidence="2">Uncharacterized protein</fullName>
    </submittedName>
</protein>
<reference evidence="2 3" key="1">
    <citation type="journal article" date="2018" name="Front. Plant Sci.">
        <title>Red Clover (Trifolium pratense) and Zigzag Clover (T. medium) - A Picture of Genomic Similarities and Differences.</title>
        <authorList>
            <person name="Dluhosova J."/>
            <person name="Istvanek J."/>
            <person name="Nedelnik J."/>
            <person name="Repkova J."/>
        </authorList>
    </citation>
    <scope>NUCLEOTIDE SEQUENCE [LARGE SCALE GENOMIC DNA]</scope>
    <source>
        <strain evidence="3">cv. 10/8</strain>
        <tissue evidence="2">Leaf</tissue>
    </source>
</reference>
<evidence type="ECO:0000256" key="1">
    <source>
        <dbReference type="SAM" id="Phobius"/>
    </source>
</evidence>